<feature type="region of interest" description="Disordered" evidence="1">
    <location>
        <begin position="389"/>
        <end position="420"/>
    </location>
</feature>
<feature type="region of interest" description="Disordered" evidence="1">
    <location>
        <begin position="207"/>
        <end position="315"/>
    </location>
</feature>
<sequence length="493" mass="52162">MSPSHSQQYSKLLDRARMNRRQNNPCSRASGNGTTIGSVQDFTLLCNTNLDGDILDRLDAFDLTACMDLCSSFHPRCDGASYDGTRCFLKTRLAPVDPRQFIRSIDSGIASFPEASSNCATLSSTQTALGTNFQIMCGFIIAGSDISQNFAPTFQDCLGQCAATSGCAAVSYDPSLDLGFKNCYLKTGVANPEDLAADRRTDSARVLAADPNAPPPGPGVSTIPLPPGGAANGNGVVFFTPPSNPSITPSSIELPPASTTTTPLPDELTATSLPDITSSTDLPPPPTFPFPTSSSPDPFPETISGENDPGTGQPSSNAWIAAPVVGSVAAIALIVISFIMLKRRRQSSPSSTPTEPRRDISRPSPISGLFTAWLPSRWSSTAVPRVPPLPRGMNVSRSSTVGSGSTRKMGNFSEVNTGDRRNSVRNSVLGMVGGGERRGLERLDDIEEGMGKGEGGRGKEGEKGVKVYEVRNGRAELRELRSSLNGLGQNRWS</sequence>
<keyword evidence="2" id="KW-0472">Membrane</keyword>
<evidence type="ECO:0000313" key="5">
    <source>
        <dbReference type="Proteomes" id="UP001302321"/>
    </source>
</evidence>
<comment type="caution">
    <text evidence="4">The sequence shown here is derived from an EMBL/GenBank/DDBJ whole genome shotgun (WGS) entry which is preliminary data.</text>
</comment>
<protein>
    <recommendedName>
        <fullName evidence="3">Apple domain-containing protein</fullName>
    </recommendedName>
</protein>
<proteinExistence type="predicted"/>
<name>A0AAN6VWJ2_9PEZI</name>
<feature type="compositionally biased region" description="Low complexity" evidence="1">
    <location>
        <begin position="233"/>
        <end position="265"/>
    </location>
</feature>
<dbReference type="Gene3D" id="3.50.4.10">
    <property type="entry name" value="Hepatocyte Growth Factor"/>
    <property type="match status" value="1"/>
</dbReference>
<feature type="domain" description="Apple" evidence="3">
    <location>
        <begin position="119"/>
        <end position="208"/>
    </location>
</feature>
<evidence type="ECO:0000256" key="1">
    <source>
        <dbReference type="SAM" id="MobiDB-lite"/>
    </source>
</evidence>
<feature type="transmembrane region" description="Helical" evidence="2">
    <location>
        <begin position="318"/>
        <end position="341"/>
    </location>
</feature>
<feature type="compositionally biased region" description="Low complexity" evidence="1">
    <location>
        <begin position="395"/>
        <end position="407"/>
    </location>
</feature>
<dbReference type="EMBL" id="MU866666">
    <property type="protein sequence ID" value="KAK4171018.1"/>
    <property type="molecule type" value="Genomic_DNA"/>
</dbReference>
<feature type="region of interest" description="Disordered" evidence="1">
    <location>
        <begin position="344"/>
        <end position="365"/>
    </location>
</feature>
<evidence type="ECO:0000256" key="2">
    <source>
        <dbReference type="SAM" id="Phobius"/>
    </source>
</evidence>
<keyword evidence="2" id="KW-0812">Transmembrane</keyword>
<evidence type="ECO:0000313" key="4">
    <source>
        <dbReference type="EMBL" id="KAK4171018.1"/>
    </source>
</evidence>
<feature type="compositionally biased region" description="Low complexity" evidence="1">
    <location>
        <begin position="290"/>
        <end position="302"/>
    </location>
</feature>
<reference evidence="4" key="2">
    <citation type="submission" date="2023-05" db="EMBL/GenBank/DDBJ databases">
        <authorList>
            <consortium name="Lawrence Berkeley National Laboratory"/>
            <person name="Steindorff A."/>
            <person name="Hensen N."/>
            <person name="Bonometti L."/>
            <person name="Westerberg I."/>
            <person name="Brannstrom I.O."/>
            <person name="Guillou S."/>
            <person name="Cros-Aarteil S."/>
            <person name="Calhoun S."/>
            <person name="Haridas S."/>
            <person name="Kuo A."/>
            <person name="Mondo S."/>
            <person name="Pangilinan J."/>
            <person name="Riley R."/>
            <person name="Labutti K."/>
            <person name="Andreopoulos B."/>
            <person name="Lipzen A."/>
            <person name="Chen C."/>
            <person name="Yanf M."/>
            <person name="Daum C."/>
            <person name="Ng V."/>
            <person name="Clum A."/>
            <person name="Ohm R."/>
            <person name="Martin F."/>
            <person name="Silar P."/>
            <person name="Natvig D."/>
            <person name="Lalanne C."/>
            <person name="Gautier V."/>
            <person name="Ament-Velasquez S.L."/>
            <person name="Kruys A."/>
            <person name="Hutchinson M.I."/>
            <person name="Powell A.J."/>
            <person name="Barry K."/>
            <person name="Miller A.N."/>
            <person name="Grigoriev I.V."/>
            <person name="Debuchy R."/>
            <person name="Gladieux P."/>
            <person name="Thoren M.H."/>
            <person name="Johannesson H."/>
        </authorList>
    </citation>
    <scope>NUCLEOTIDE SEQUENCE</scope>
    <source>
        <strain evidence="4">CBS 892.96</strain>
    </source>
</reference>
<dbReference type="PROSITE" id="PS50948">
    <property type="entry name" value="PAN"/>
    <property type="match status" value="1"/>
</dbReference>
<keyword evidence="5" id="KW-1185">Reference proteome</keyword>
<gene>
    <name evidence="4" type="ORF">QBC36DRAFT_105819</name>
</gene>
<dbReference type="InterPro" id="IPR003609">
    <property type="entry name" value="Pan_app"/>
</dbReference>
<evidence type="ECO:0000259" key="3">
    <source>
        <dbReference type="PROSITE" id="PS50948"/>
    </source>
</evidence>
<reference evidence="4" key="1">
    <citation type="journal article" date="2023" name="Mol. Phylogenet. Evol.">
        <title>Genome-scale phylogeny and comparative genomics of the fungal order Sordariales.</title>
        <authorList>
            <person name="Hensen N."/>
            <person name="Bonometti L."/>
            <person name="Westerberg I."/>
            <person name="Brannstrom I.O."/>
            <person name="Guillou S."/>
            <person name="Cros-Aarteil S."/>
            <person name="Calhoun S."/>
            <person name="Haridas S."/>
            <person name="Kuo A."/>
            <person name="Mondo S."/>
            <person name="Pangilinan J."/>
            <person name="Riley R."/>
            <person name="LaButti K."/>
            <person name="Andreopoulos B."/>
            <person name="Lipzen A."/>
            <person name="Chen C."/>
            <person name="Yan M."/>
            <person name="Daum C."/>
            <person name="Ng V."/>
            <person name="Clum A."/>
            <person name="Steindorff A."/>
            <person name="Ohm R.A."/>
            <person name="Martin F."/>
            <person name="Silar P."/>
            <person name="Natvig D.O."/>
            <person name="Lalanne C."/>
            <person name="Gautier V."/>
            <person name="Ament-Velasquez S.L."/>
            <person name="Kruys A."/>
            <person name="Hutchinson M.I."/>
            <person name="Powell A.J."/>
            <person name="Barry K."/>
            <person name="Miller A.N."/>
            <person name="Grigoriev I.V."/>
            <person name="Debuchy R."/>
            <person name="Gladieux P."/>
            <person name="Hiltunen Thoren M."/>
            <person name="Johannesson H."/>
        </authorList>
    </citation>
    <scope>NUCLEOTIDE SEQUENCE</scope>
    <source>
        <strain evidence="4">CBS 892.96</strain>
    </source>
</reference>
<accession>A0AAN6VWJ2</accession>
<organism evidence="4 5">
    <name type="scientific">Triangularia setosa</name>
    <dbReference type="NCBI Taxonomy" id="2587417"/>
    <lineage>
        <taxon>Eukaryota</taxon>
        <taxon>Fungi</taxon>
        <taxon>Dikarya</taxon>
        <taxon>Ascomycota</taxon>
        <taxon>Pezizomycotina</taxon>
        <taxon>Sordariomycetes</taxon>
        <taxon>Sordariomycetidae</taxon>
        <taxon>Sordariales</taxon>
        <taxon>Podosporaceae</taxon>
        <taxon>Triangularia</taxon>
    </lineage>
</organism>
<dbReference type="AlphaFoldDB" id="A0AAN6VWJ2"/>
<keyword evidence="2" id="KW-1133">Transmembrane helix</keyword>
<dbReference type="Proteomes" id="UP001302321">
    <property type="component" value="Unassembled WGS sequence"/>
</dbReference>
<dbReference type="Pfam" id="PF00024">
    <property type="entry name" value="PAN_1"/>
    <property type="match status" value="1"/>
</dbReference>